<accession>A0A379DG89</accession>
<reference evidence="1 2" key="1">
    <citation type="submission" date="2018-06" db="EMBL/GenBank/DDBJ databases">
        <authorList>
            <consortium name="Pathogen Informatics"/>
            <person name="Doyle S."/>
        </authorList>
    </citation>
    <scope>NUCLEOTIDE SEQUENCE [LARGE SCALE GENOMIC DNA]</scope>
    <source>
        <strain evidence="1 2">NCTC13100</strain>
    </source>
</reference>
<evidence type="ECO:0000313" key="1">
    <source>
        <dbReference type="EMBL" id="SUB77410.1"/>
    </source>
</evidence>
<organism evidence="1 2">
    <name type="scientific">Porphyromonas macacae</name>
    <dbReference type="NCBI Taxonomy" id="28115"/>
    <lineage>
        <taxon>Bacteria</taxon>
        <taxon>Pseudomonadati</taxon>
        <taxon>Bacteroidota</taxon>
        <taxon>Bacteroidia</taxon>
        <taxon>Bacteroidales</taxon>
        <taxon>Porphyromonadaceae</taxon>
        <taxon>Porphyromonas</taxon>
    </lineage>
</organism>
<dbReference type="AlphaFoldDB" id="A0A379DG89"/>
<evidence type="ECO:0000313" key="2">
    <source>
        <dbReference type="Proteomes" id="UP000254263"/>
    </source>
</evidence>
<gene>
    <name evidence="1" type="ORF">NCTC13100_00534</name>
</gene>
<sequence>MMRRNGLLIVVLLFFLMIFSSNLNAQRVESVEKRLEYLKWGGRPKERIDFKDINHILDKFLGVWKGSCNAGRCKGFLYEIHIEKGVQTTMLPEYTEEILYLRYRVVDEKGNELFNSLEIKDKTNRGVIKGAYLGNIKGTGYVFDYFGESYKNTQMSYIGCHFSEDGKQLLLDLHPRDVWLQDGGRQLFPTRFEETYVYLTKQ</sequence>
<dbReference type="EMBL" id="UGTI01000001">
    <property type="protein sequence ID" value="SUB77410.1"/>
    <property type="molecule type" value="Genomic_DNA"/>
</dbReference>
<dbReference type="Proteomes" id="UP000254263">
    <property type="component" value="Unassembled WGS sequence"/>
</dbReference>
<dbReference type="RefSeq" id="WP_026215934.1">
    <property type="nucleotide sequence ID" value="NZ_UGTI01000001.1"/>
</dbReference>
<proteinExistence type="predicted"/>
<protein>
    <submittedName>
        <fullName evidence="1">Uncharacterized protein</fullName>
    </submittedName>
</protein>
<name>A0A379DG89_9PORP</name>